<organism evidence="1 2">
    <name type="scientific">Trichuris suis</name>
    <name type="common">pig whipworm</name>
    <dbReference type="NCBI Taxonomy" id="68888"/>
    <lineage>
        <taxon>Eukaryota</taxon>
        <taxon>Metazoa</taxon>
        <taxon>Ecdysozoa</taxon>
        <taxon>Nematoda</taxon>
        <taxon>Enoplea</taxon>
        <taxon>Dorylaimia</taxon>
        <taxon>Trichinellida</taxon>
        <taxon>Trichuridae</taxon>
        <taxon>Trichuris</taxon>
    </lineage>
</organism>
<accession>A0A085M6P6</accession>
<dbReference type="Proteomes" id="UP000030764">
    <property type="component" value="Unassembled WGS sequence"/>
</dbReference>
<proteinExistence type="predicted"/>
<name>A0A085M6P6_9BILA</name>
<evidence type="ECO:0000313" key="2">
    <source>
        <dbReference type="Proteomes" id="UP000030764"/>
    </source>
</evidence>
<reference evidence="1 2" key="1">
    <citation type="journal article" date="2014" name="Nat. Genet.">
        <title>Genome and transcriptome of the porcine whipworm Trichuris suis.</title>
        <authorList>
            <person name="Jex A.R."/>
            <person name="Nejsum P."/>
            <person name="Schwarz E.M."/>
            <person name="Hu L."/>
            <person name="Young N.D."/>
            <person name="Hall R.S."/>
            <person name="Korhonen P.K."/>
            <person name="Liao S."/>
            <person name="Thamsborg S."/>
            <person name="Xia J."/>
            <person name="Xu P."/>
            <person name="Wang S."/>
            <person name="Scheerlinck J.P."/>
            <person name="Hofmann A."/>
            <person name="Sternberg P.W."/>
            <person name="Wang J."/>
            <person name="Gasser R.B."/>
        </authorList>
    </citation>
    <scope>NUCLEOTIDE SEQUENCE [LARGE SCALE GENOMIC DNA]</scope>
    <source>
        <strain evidence="1">DCEP-RM93M</strain>
    </source>
</reference>
<keyword evidence="2" id="KW-1185">Reference proteome</keyword>
<dbReference type="AlphaFoldDB" id="A0A085M6P6"/>
<evidence type="ECO:0000313" key="1">
    <source>
        <dbReference type="EMBL" id="KFD52892.1"/>
    </source>
</evidence>
<gene>
    <name evidence="1" type="ORF">M513_06202</name>
</gene>
<protein>
    <submittedName>
        <fullName evidence="1">Uncharacterized protein</fullName>
    </submittedName>
</protein>
<sequence>MKIQTGIETPVSMDTKLTNRNHLELILAGRQISNVHDSHSSYGPTAVLLGVEGSSSSSAHCLLVPSFRDCSCPVLNELKYCDLLKLIR</sequence>
<dbReference type="EMBL" id="KL363222">
    <property type="protein sequence ID" value="KFD52892.1"/>
    <property type="molecule type" value="Genomic_DNA"/>
</dbReference>